<evidence type="ECO:0000313" key="2">
    <source>
        <dbReference type="Proteomes" id="UP000003711"/>
    </source>
</evidence>
<protein>
    <submittedName>
        <fullName evidence="1">Uncharacterized protein</fullName>
    </submittedName>
</protein>
<accession>E2N7N2</accession>
<reference evidence="1 2" key="1">
    <citation type="submission" date="2008-12" db="EMBL/GenBank/DDBJ databases">
        <authorList>
            <person name="Fulton L."/>
            <person name="Clifton S."/>
            <person name="Fulton B."/>
            <person name="Xu J."/>
            <person name="Minx P."/>
            <person name="Pepin K.H."/>
            <person name="Johnson M."/>
            <person name="Bhonagiri V."/>
            <person name="Nash W.E."/>
            <person name="Mardis E.R."/>
            <person name="Wilson R.K."/>
        </authorList>
    </citation>
    <scope>NUCLEOTIDE SEQUENCE [LARGE SCALE GENOMIC DNA]</scope>
    <source>
        <strain evidence="1 2">DSM 14838</strain>
    </source>
</reference>
<proteinExistence type="predicted"/>
<dbReference type="Proteomes" id="UP000003711">
    <property type="component" value="Unassembled WGS sequence"/>
</dbReference>
<evidence type="ECO:0000313" key="1">
    <source>
        <dbReference type="EMBL" id="EEF92083.1"/>
    </source>
</evidence>
<organism evidence="1 2">
    <name type="scientific">Bacteroides cellulosilyticus DSM 14838</name>
    <dbReference type="NCBI Taxonomy" id="537012"/>
    <lineage>
        <taxon>Bacteria</taxon>
        <taxon>Pseudomonadati</taxon>
        <taxon>Bacteroidota</taxon>
        <taxon>Bacteroidia</taxon>
        <taxon>Bacteroidales</taxon>
        <taxon>Bacteroidaceae</taxon>
        <taxon>Bacteroides</taxon>
    </lineage>
</organism>
<reference evidence="1 2" key="2">
    <citation type="submission" date="2009-01" db="EMBL/GenBank/DDBJ databases">
        <title>Draft genome sequence of Bacteroides cellulosilyticus (DSM 14838).</title>
        <authorList>
            <person name="Sudarsanam P."/>
            <person name="Ley R."/>
            <person name="Guruge J."/>
            <person name="Turnbaugh P.J."/>
            <person name="Mahowald M."/>
            <person name="Liep D."/>
            <person name="Gordon J."/>
        </authorList>
    </citation>
    <scope>NUCLEOTIDE SEQUENCE [LARGE SCALE GENOMIC DNA]</scope>
    <source>
        <strain evidence="1 2">DSM 14838</strain>
    </source>
</reference>
<comment type="caution">
    <text evidence="1">The sequence shown here is derived from an EMBL/GenBank/DDBJ whole genome shotgun (WGS) entry which is preliminary data.</text>
</comment>
<gene>
    <name evidence="1" type="ORF">BACCELL_00275</name>
</gene>
<dbReference type="AlphaFoldDB" id="E2N7N2"/>
<name>E2N7N2_9BACE</name>
<dbReference type="EMBL" id="ACCH01000022">
    <property type="protein sequence ID" value="EEF92083.1"/>
    <property type="molecule type" value="Genomic_DNA"/>
</dbReference>
<dbReference type="HOGENOM" id="CLU_3095313_0_0_10"/>
<sequence>MYDSGVQGDGDEGIIPCFGGIFTVGAACQQGEGCEEKKLGFHIFLVLIINV</sequence>